<dbReference type="AlphaFoldDB" id="A0A419X3Q8"/>
<dbReference type="Gene3D" id="3.30.530.20">
    <property type="match status" value="1"/>
</dbReference>
<name>A0A419X3Q8_9BACT</name>
<proteinExistence type="predicted"/>
<dbReference type="EMBL" id="RAPQ01000009">
    <property type="protein sequence ID" value="RKE02384.1"/>
    <property type="molecule type" value="Genomic_DNA"/>
</dbReference>
<keyword evidence="3" id="KW-1185">Reference proteome</keyword>
<evidence type="ECO:0000313" key="2">
    <source>
        <dbReference type="EMBL" id="RKE02384.1"/>
    </source>
</evidence>
<reference evidence="2 3" key="1">
    <citation type="submission" date="2018-09" db="EMBL/GenBank/DDBJ databases">
        <title>Genomic Encyclopedia of Archaeal and Bacterial Type Strains, Phase II (KMG-II): from individual species to whole genera.</title>
        <authorList>
            <person name="Goeker M."/>
        </authorList>
    </citation>
    <scope>NUCLEOTIDE SEQUENCE [LARGE SCALE GENOMIC DNA]</scope>
    <source>
        <strain evidence="2 3">DSM 21950</strain>
    </source>
</reference>
<dbReference type="Proteomes" id="UP000284531">
    <property type="component" value="Unassembled WGS sequence"/>
</dbReference>
<keyword evidence="1" id="KW-1133">Transmembrane helix</keyword>
<accession>A0A419X3Q8</accession>
<protein>
    <submittedName>
        <fullName evidence="2">Polyketide cyclase/dehydrase/lipid transport protein</fullName>
    </submittedName>
</protein>
<gene>
    <name evidence="2" type="ORF">BXY64_2473</name>
</gene>
<keyword evidence="1" id="KW-0812">Transmembrane</keyword>
<dbReference type="Pfam" id="PF10604">
    <property type="entry name" value="Polyketide_cyc2"/>
    <property type="match status" value="1"/>
</dbReference>
<evidence type="ECO:0000256" key="1">
    <source>
        <dbReference type="SAM" id="Phobius"/>
    </source>
</evidence>
<comment type="caution">
    <text evidence="2">The sequence shown here is derived from an EMBL/GenBank/DDBJ whole genome shotgun (WGS) entry which is preliminary data.</text>
</comment>
<evidence type="ECO:0000313" key="3">
    <source>
        <dbReference type="Proteomes" id="UP000284531"/>
    </source>
</evidence>
<dbReference type="RefSeq" id="WP_120240257.1">
    <property type="nucleotide sequence ID" value="NZ_RAPQ01000009.1"/>
</dbReference>
<dbReference type="InterPro" id="IPR019587">
    <property type="entry name" value="Polyketide_cyclase/dehydratase"/>
</dbReference>
<dbReference type="CDD" id="cd07818">
    <property type="entry name" value="SRPBCC_1"/>
    <property type="match status" value="1"/>
</dbReference>
<keyword evidence="1" id="KW-0472">Membrane</keyword>
<organism evidence="2 3">
    <name type="scientific">Marinifilum flexuosum</name>
    <dbReference type="NCBI Taxonomy" id="1117708"/>
    <lineage>
        <taxon>Bacteria</taxon>
        <taxon>Pseudomonadati</taxon>
        <taxon>Bacteroidota</taxon>
        <taxon>Bacteroidia</taxon>
        <taxon>Marinilabiliales</taxon>
        <taxon>Marinifilaceae</taxon>
    </lineage>
</organism>
<dbReference type="InterPro" id="IPR023393">
    <property type="entry name" value="START-like_dom_sf"/>
</dbReference>
<feature type="transmembrane region" description="Helical" evidence="1">
    <location>
        <begin position="6"/>
        <end position="22"/>
    </location>
</feature>
<dbReference type="OrthoDB" id="9807923at2"/>
<dbReference type="SUPFAM" id="SSF55961">
    <property type="entry name" value="Bet v1-like"/>
    <property type="match status" value="1"/>
</dbReference>
<sequence>MKILLYIIGVLALVVGILHFMAPKTYQVDRKIVVSKDVDTVFKSLCSLKEQQIWSPWAEKDPEMKITYSGNDGTIGSFTHWTGNKDVGEGKQEIKKIEPNSYIETELRFLEPWESTSTGFFEIKPVAEGTEVTWGFKGKNTFPSTVMMFFIDMDKAIGPDFEKGLAKFKAYIEK</sequence>